<feature type="transmembrane region" description="Helical" evidence="1">
    <location>
        <begin position="63"/>
        <end position="82"/>
    </location>
</feature>
<dbReference type="Pfam" id="PF07695">
    <property type="entry name" value="7TMR-DISM_7TM"/>
    <property type="match status" value="1"/>
</dbReference>
<dbReference type="SUPFAM" id="SSF55874">
    <property type="entry name" value="ATPase domain of HSP90 chaperone/DNA topoisomerase II/histidine kinase"/>
    <property type="match status" value="1"/>
</dbReference>
<gene>
    <name evidence="5" type="ORF">T190423A01A_50197</name>
</gene>
<name>A0ABM9PER5_9FLAO</name>
<dbReference type="EMBL" id="CAXJIO010000014">
    <property type="protein sequence ID" value="CAL2103949.1"/>
    <property type="molecule type" value="Genomic_DNA"/>
</dbReference>
<feature type="domain" description="7TM-DISM receptor extracellular" evidence="4">
    <location>
        <begin position="8"/>
        <end position="212"/>
    </location>
</feature>
<comment type="caution">
    <text evidence="5">The sequence shown here is derived from an EMBL/GenBank/DDBJ whole genome shotgun (WGS) entry which is preliminary data.</text>
</comment>
<dbReference type="Gene3D" id="3.30.565.10">
    <property type="entry name" value="Histidine kinase-like ATPase, C-terminal domain"/>
    <property type="match status" value="1"/>
</dbReference>
<proteinExistence type="predicted"/>
<evidence type="ECO:0000259" key="4">
    <source>
        <dbReference type="Pfam" id="PF07695"/>
    </source>
</evidence>
<dbReference type="InterPro" id="IPR011623">
    <property type="entry name" value="7TMR_DISM_rcpt_extracell_dom1"/>
</dbReference>
<organism evidence="5 6">
    <name type="scientific">Tenacibaculum polynesiense</name>
    <dbReference type="NCBI Taxonomy" id="3137857"/>
    <lineage>
        <taxon>Bacteria</taxon>
        <taxon>Pseudomonadati</taxon>
        <taxon>Bacteroidota</taxon>
        <taxon>Flavobacteriia</taxon>
        <taxon>Flavobacteriales</taxon>
        <taxon>Flavobacteriaceae</taxon>
        <taxon>Tenacibaculum</taxon>
    </lineage>
</organism>
<dbReference type="InterPro" id="IPR036890">
    <property type="entry name" value="HATPase_C_sf"/>
</dbReference>
<dbReference type="InterPro" id="IPR010559">
    <property type="entry name" value="Sig_transdc_His_kin_internal"/>
</dbReference>
<dbReference type="PANTHER" id="PTHR34220">
    <property type="entry name" value="SENSOR HISTIDINE KINASE YPDA"/>
    <property type="match status" value="1"/>
</dbReference>
<feature type="transmembrane region" description="Helical" evidence="1">
    <location>
        <begin position="12"/>
        <end position="29"/>
    </location>
</feature>
<evidence type="ECO:0000313" key="5">
    <source>
        <dbReference type="EMBL" id="CAL2103949.1"/>
    </source>
</evidence>
<feature type="transmembrane region" description="Helical" evidence="1">
    <location>
        <begin position="155"/>
        <end position="178"/>
    </location>
</feature>
<dbReference type="Pfam" id="PF06580">
    <property type="entry name" value="His_kinase"/>
    <property type="match status" value="1"/>
</dbReference>
<accession>A0ABM9PER5</accession>
<keyword evidence="6" id="KW-1185">Reference proteome</keyword>
<dbReference type="RefSeq" id="WP_348718088.1">
    <property type="nucleotide sequence ID" value="NZ_CAXJIO010000014.1"/>
</dbReference>
<feature type="domain" description="Histidine kinase/HSP90-like ATPase" evidence="2">
    <location>
        <begin position="340"/>
        <end position="442"/>
    </location>
</feature>
<evidence type="ECO:0000256" key="1">
    <source>
        <dbReference type="SAM" id="Phobius"/>
    </source>
</evidence>
<feature type="transmembrane region" description="Helical" evidence="1">
    <location>
        <begin position="129"/>
        <end position="148"/>
    </location>
</feature>
<dbReference type="InterPro" id="IPR003594">
    <property type="entry name" value="HATPase_dom"/>
</dbReference>
<feature type="transmembrane region" description="Helical" evidence="1">
    <location>
        <begin position="193"/>
        <end position="214"/>
    </location>
</feature>
<sequence length="450" mass="52349">MLLDINSLFYSWIRGGIFLLLLYHFVFYLKHKEEVYKYYSIYLFGILIFLIKDVFEQKYMIRIYEYLVFSIQFIAFSFYIHFTRKLLSTEEYYPKWNRAAIKVSKILLLVAILLLVVQSIFGFEIQKQVLFYGAPFLSIVLIGALAYVEIIKTKAGIYSLIGSLVLILGANITAIKIIKGPLFLFDAKVHSMFYFFIGILIQTVIYAFLIADVLKKIEVEKSRIELNLHKKSSQLYELKMTAFKNKMNPHFLFNSLNSINNYVIQNKQEEATKYIAKFSTLIRKVLQTTDEVYISLAEELRISELYINIELARLRNNFSYQINIEKTIDIENVKVVPLYLQPFVENAIWHGLSIQDGEKNLIINIKEKDNSVVTEIIDNGIGFTESLQRKKTQGIQRKSFGIQTVKDRLNLIYTPHNISIEINEVNEKEGKGTIVTITFPKEKSKIKGIC</sequence>
<dbReference type="Pfam" id="PF02518">
    <property type="entry name" value="HATPase_c"/>
    <property type="match status" value="1"/>
</dbReference>
<feature type="transmembrane region" description="Helical" evidence="1">
    <location>
        <begin position="103"/>
        <end position="123"/>
    </location>
</feature>
<feature type="transmembrane region" description="Helical" evidence="1">
    <location>
        <begin position="36"/>
        <end position="51"/>
    </location>
</feature>
<keyword evidence="1" id="KW-1133">Transmembrane helix</keyword>
<evidence type="ECO:0000259" key="2">
    <source>
        <dbReference type="Pfam" id="PF02518"/>
    </source>
</evidence>
<dbReference type="Proteomes" id="UP001497527">
    <property type="component" value="Unassembled WGS sequence"/>
</dbReference>
<keyword evidence="1" id="KW-0472">Membrane</keyword>
<evidence type="ECO:0000313" key="6">
    <source>
        <dbReference type="Proteomes" id="UP001497527"/>
    </source>
</evidence>
<protein>
    <submittedName>
        <fullName evidence="5">Histidine kinase-, DNA gyrase B-, and HSP90-like ATPase</fullName>
    </submittedName>
</protein>
<reference evidence="5 6" key="1">
    <citation type="submission" date="2024-05" db="EMBL/GenBank/DDBJ databases">
        <authorList>
            <person name="Duchaud E."/>
        </authorList>
    </citation>
    <scope>NUCLEOTIDE SEQUENCE [LARGE SCALE GENOMIC DNA]</scope>
    <source>
        <strain evidence="5">Ena-SAMPLE-TAB-13-05-2024-13:56:06:370-140308</strain>
    </source>
</reference>
<dbReference type="InterPro" id="IPR050640">
    <property type="entry name" value="Bact_2-comp_sensor_kinase"/>
</dbReference>
<dbReference type="PANTHER" id="PTHR34220:SF7">
    <property type="entry name" value="SENSOR HISTIDINE KINASE YPDA"/>
    <property type="match status" value="1"/>
</dbReference>
<keyword evidence="1" id="KW-0812">Transmembrane</keyword>
<evidence type="ECO:0000259" key="3">
    <source>
        <dbReference type="Pfam" id="PF06580"/>
    </source>
</evidence>
<feature type="domain" description="Signal transduction histidine kinase internal region" evidence="3">
    <location>
        <begin position="239"/>
        <end position="317"/>
    </location>
</feature>